<feature type="coiled-coil region" evidence="2">
    <location>
        <begin position="380"/>
        <end position="407"/>
    </location>
</feature>
<keyword evidence="1" id="KW-0547">Nucleotide-binding</keyword>
<evidence type="ECO:0000259" key="3">
    <source>
        <dbReference type="PROSITE" id="PS50975"/>
    </source>
</evidence>
<comment type="caution">
    <text evidence="4">The sequence shown here is derived from an EMBL/GenBank/DDBJ whole genome shotgun (WGS) entry which is preliminary data.</text>
</comment>
<keyword evidence="5" id="KW-1185">Reference proteome</keyword>
<organism evidence="4 5">
    <name type="scientific">Salinicoccus cyprini</name>
    <dbReference type="NCBI Taxonomy" id="2493691"/>
    <lineage>
        <taxon>Bacteria</taxon>
        <taxon>Bacillati</taxon>
        <taxon>Bacillota</taxon>
        <taxon>Bacilli</taxon>
        <taxon>Bacillales</taxon>
        <taxon>Staphylococcaceae</taxon>
        <taxon>Salinicoccus</taxon>
    </lineage>
</organism>
<accession>A0A558AXB1</accession>
<dbReference type="PANTHER" id="PTHR21621">
    <property type="entry name" value="RIBOSOMAL PROTEIN S6 MODIFICATION PROTEIN"/>
    <property type="match status" value="1"/>
</dbReference>
<evidence type="ECO:0000313" key="5">
    <source>
        <dbReference type="Proteomes" id="UP000315103"/>
    </source>
</evidence>
<dbReference type="GO" id="GO:0046872">
    <property type="term" value="F:metal ion binding"/>
    <property type="evidence" value="ECO:0007669"/>
    <property type="project" value="InterPro"/>
</dbReference>
<dbReference type="GO" id="GO:0005737">
    <property type="term" value="C:cytoplasm"/>
    <property type="evidence" value="ECO:0007669"/>
    <property type="project" value="TreeGrafter"/>
</dbReference>
<dbReference type="GO" id="GO:0009432">
    <property type="term" value="P:SOS response"/>
    <property type="evidence" value="ECO:0007669"/>
    <property type="project" value="TreeGrafter"/>
</dbReference>
<evidence type="ECO:0000313" key="4">
    <source>
        <dbReference type="EMBL" id="TVT28888.1"/>
    </source>
</evidence>
<dbReference type="RefSeq" id="WP_145284504.1">
    <property type="nucleotide sequence ID" value="NZ_VMSJ01000001.1"/>
</dbReference>
<sequence>MDEKTLRRIYEKFQTQNRNVYSENISVNLIDITKRELERLGIKYKTVDYRGKERLDLYDGDEFLYRYNRSFYHNNSKLGFKIANDKLLTERFMKYNNIATTNSRLFSENDFDKAYKYVLERSRPMVVKPLNLMGGLGVHLNVTALNFEYAWNQCRSIQKDKKVEEPRMIVQEQVSGFEVRINITEGKIYSSTLRVPSHVKGDGNRTIKELINLKNAARKKDPFLKNKLIKINSHLENILNQKGRSLEYVLANEELCVLYPQSNMVQGGENYEVTNLLNRNVLEQARNAVLALPGLHTAGIDIMIDDFSDELGTVIEVNKAPEFLMTYYPIIGEPRNPLYSIFNSFFIESRVLRDKISASNVSSDDLEVIKERYRFLYEKQKSQENSIRSLLEENEELKNKLDQFGNVDEL</sequence>
<dbReference type="PROSITE" id="PS50975">
    <property type="entry name" value="ATP_GRASP"/>
    <property type="match status" value="1"/>
</dbReference>
<proteinExistence type="predicted"/>
<feature type="domain" description="ATP-grasp" evidence="3">
    <location>
        <begin position="90"/>
        <end position="347"/>
    </location>
</feature>
<keyword evidence="1" id="KW-0067">ATP-binding</keyword>
<protein>
    <recommendedName>
        <fullName evidence="3">ATP-grasp domain-containing protein</fullName>
    </recommendedName>
</protein>
<dbReference type="InterPro" id="IPR011761">
    <property type="entry name" value="ATP-grasp"/>
</dbReference>
<dbReference type="OrthoDB" id="9803907at2"/>
<dbReference type="GO" id="GO:0018169">
    <property type="term" value="F:ribosomal S6-glutamic acid ligase activity"/>
    <property type="evidence" value="ECO:0007669"/>
    <property type="project" value="TreeGrafter"/>
</dbReference>
<gene>
    <name evidence="4" type="ORF">FO441_00995</name>
</gene>
<dbReference type="Gene3D" id="3.30.470.20">
    <property type="entry name" value="ATP-grasp fold, B domain"/>
    <property type="match status" value="2"/>
</dbReference>
<name>A0A558AXB1_9STAP</name>
<evidence type="ECO:0000256" key="1">
    <source>
        <dbReference type="PROSITE-ProRule" id="PRU00409"/>
    </source>
</evidence>
<dbReference type="PANTHER" id="PTHR21621:SF0">
    <property type="entry name" value="BETA-CITRYLGLUTAMATE SYNTHASE B-RELATED"/>
    <property type="match status" value="1"/>
</dbReference>
<reference evidence="4 5" key="1">
    <citation type="submission" date="2019-07" db="EMBL/GenBank/DDBJ databases">
        <title>Salinicoccus cyprini sp. nov., isolated from gastro-intestinal tract of mirror carp, Cyprinus carpio var. specularis, collected from Gobind Sagar Reservoir, Himachal Pradesh, India.</title>
        <authorList>
            <person name="Talwar C."/>
            <person name="Singh A.K."/>
            <person name="Lal R."/>
            <person name="Negi R.K."/>
        </authorList>
    </citation>
    <scope>NUCLEOTIDE SEQUENCE [LARGE SCALE GENOMIC DNA]</scope>
    <source>
        <strain evidence="4 5">CT19</strain>
    </source>
</reference>
<dbReference type="GO" id="GO:0005524">
    <property type="term" value="F:ATP binding"/>
    <property type="evidence" value="ECO:0007669"/>
    <property type="project" value="UniProtKB-UniRule"/>
</dbReference>
<dbReference type="EMBL" id="VMSJ01000001">
    <property type="protein sequence ID" value="TVT28888.1"/>
    <property type="molecule type" value="Genomic_DNA"/>
</dbReference>
<evidence type="ECO:0000256" key="2">
    <source>
        <dbReference type="SAM" id="Coils"/>
    </source>
</evidence>
<dbReference type="AlphaFoldDB" id="A0A558AXB1"/>
<dbReference type="SUPFAM" id="SSF56059">
    <property type="entry name" value="Glutathione synthetase ATP-binding domain-like"/>
    <property type="match status" value="1"/>
</dbReference>
<keyword evidence="2" id="KW-0175">Coiled coil</keyword>
<dbReference type="Proteomes" id="UP000315103">
    <property type="component" value="Unassembled WGS sequence"/>
</dbReference>